<dbReference type="RefSeq" id="WP_188517093.1">
    <property type="nucleotide sequence ID" value="NZ_BMES01000001.1"/>
</dbReference>
<protein>
    <submittedName>
        <fullName evidence="2">UDP-N-acetyl glucosamine 2-epimerase</fullName>
    </submittedName>
</protein>
<evidence type="ECO:0000313" key="2">
    <source>
        <dbReference type="EMBL" id="GGH15594.1"/>
    </source>
</evidence>
<dbReference type="SUPFAM" id="SSF53756">
    <property type="entry name" value="UDP-Glycosyltransferase/glycogen phosphorylase"/>
    <property type="match status" value="1"/>
</dbReference>
<dbReference type="AlphaFoldDB" id="A0A917I6H7"/>
<evidence type="ECO:0000259" key="1">
    <source>
        <dbReference type="Pfam" id="PF02350"/>
    </source>
</evidence>
<dbReference type="Gene3D" id="3.40.50.2000">
    <property type="entry name" value="Glycogen Phosphorylase B"/>
    <property type="match status" value="2"/>
</dbReference>
<name>A0A917I6H7_9HYPH</name>
<dbReference type="InterPro" id="IPR003331">
    <property type="entry name" value="UDP_GlcNAc_Epimerase_2_dom"/>
</dbReference>
<dbReference type="Proteomes" id="UP000603912">
    <property type="component" value="Unassembled WGS sequence"/>
</dbReference>
<reference evidence="2" key="2">
    <citation type="submission" date="2020-09" db="EMBL/GenBank/DDBJ databases">
        <authorList>
            <person name="Sun Q."/>
            <person name="Zhou Y."/>
        </authorList>
    </citation>
    <scope>NUCLEOTIDE SEQUENCE</scope>
    <source>
        <strain evidence="2">CGMCC 1.12214</strain>
    </source>
</reference>
<dbReference type="Pfam" id="PF02350">
    <property type="entry name" value="Epimerase_2"/>
    <property type="match status" value="1"/>
</dbReference>
<dbReference type="PANTHER" id="PTHR43174:SF3">
    <property type="entry name" value="UDP-N-ACETYLGLUCOSAMINE 2-EPIMERASE"/>
    <property type="match status" value="1"/>
</dbReference>
<dbReference type="InterPro" id="IPR020004">
    <property type="entry name" value="UDP-GlcNAc_Epase"/>
</dbReference>
<dbReference type="GO" id="GO:0004553">
    <property type="term" value="F:hydrolase activity, hydrolyzing O-glycosyl compounds"/>
    <property type="evidence" value="ECO:0007669"/>
    <property type="project" value="InterPro"/>
</dbReference>
<reference evidence="2" key="1">
    <citation type="journal article" date="2014" name="Int. J. Syst. Evol. Microbiol.">
        <title>Complete genome sequence of Corynebacterium casei LMG S-19264T (=DSM 44701T), isolated from a smear-ripened cheese.</title>
        <authorList>
            <consortium name="US DOE Joint Genome Institute (JGI-PGF)"/>
            <person name="Walter F."/>
            <person name="Albersmeier A."/>
            <person name="Kalinowski J."/>
            <person name="Ruckert C."/>
        </authorList>
    </citation>
    <scope>NUCLEOTIDE SEQUENCE</scope>
    <source>
        <strain evidence="2">CGMCC 1.12214</strain>
    </source>
</reference>
<comment type="caution">
    <text evidence="2">The sequence shown here is derived from an EMBL/GenBank/DDBJ whole genome shotgun (WGS) entry which is preliminary data.</text>
</comment>
<proteinExistence type="predicted"/>
<keyword evidence="3" id="KW-1185">Reference proteome</keyword>
<sequence length="379" mass="39048">MALHVAIVTGSRADWGLLAGPARALADRGLRVSVIATGQHLGPANTLEAIRQDGFEPADTVDILLAADTGAAAAKAMGLLQIGLAETLGRLAPDLLLVLGDRYEILAAVSAALVMRIPVAHIAGGDITEGAMDDAIRHAITKMASLHFTTTEEAAARVRAMGEPAGRVHAVGSPGIDRIRATALLTRDETFAALGLPPTPKLLVVTFHPVTLSDSSRAELAALLDTLGRLGPEFGLVFTGVNADPDGATLDRDIAAFCARRPNAVHRGSLGSRLYFSAVAAADAVVGNSSSGLYEVPSFGKPTVDVGDRQKGRLRASSVVHCAPTRDAIAAAIAQALAMDASGAVNPYGDGRSSARIADVIAAIERPRDLLRKPAGDAP</sequence>
<gene>
    <name evidence="2" type="ORF">GCM10007036_15720</name>
</gene>
<dbReference type="PANTHER" id="PTHR43174">
    <property type="entry name" value="UDP-N-ACETYLGLUCOSAMINE 2-EPIMERASE"/>
    <property type="match status" value="1"/>
</dbReference>
<dbReference type="NCBIfam" id="TIGR03568">
    <property type="entry name" value="NeuC_NnaA"/>
    <property type="match status" value="1"/>
</dbReference>
<dbReference type="EMBL" id="BMES01000001">
    <property type="protein sequence ID" value="GGH15594.1"/>
    <property type="molecule type" value="Genomic_DNA"/>
</dbReference>
<evidence type="ECO:0000313" key="3">
    <source>
        <dbReference type="Proteomes" id="UP000603912"/>
    </source>
</evidence>
<organism evidence="2 3">
    <name type="scientific">Alsobacter metallidurans</name>
    <dbReference type="NCBI Taxonomy" id="340221"/>
    <lineage>
        <taxon>Bacteria</taxon>
        <taxon>Pseudomonadati</taxon>
        <taxon>Pseudomonadota</taxon>
        <taxon>Alphaproteobacteria</taxon>
        <taxon>Hyphomicrobiales</taxon>
        <taxon>Alsobacteraceae</taxon>
        <taxon>Alsobacter</taxon>
    </lineage>
</organism>
<dbReference type="InterPro" id="IPR029767">
    <property type="entry name" value="WecB-like"/>
</dbReference>
<accession>A0A917I6H7</accession>
<feature type="domain" description="UDP-N-acetylglucosamine 2-epimerase" evidence="1">
    <location>
        <begin position="27"/>
        <end position="361"/>
    </location>
</feature>
<dbReference type="GO" id="GO:0006047">
    <property type="term" value="P:UDP-N-acetylglucosamine metabolic process"/>
    <property type="evidence" value="ECO:0007669"/>
    <property type="project" value="InterPro"/>
</dbReference>